<feature type="compositionally biased region" description="Basic and acidic residues" evidence="1">
    <location>
        <begin position="30"/>
        <end position="39"/>
    </location>
</feature>
<dbReference type="EMBL" id="JAMKFB020000017">
    <property type="protein sequence ID" value="KAL0170584.1"/>
    <property type="molecule type" value="Genomic_DNA"/>
</dbReference>
<keyword evidence="4" id="KW-1185">Reference proteome</keyword>
<accession>A0ABD0P928</accession>
<feature type="non-terminal residue" evidence="3">
    <location>
        <position position="63"/>
    </location>
</feature>
<comment type="caution">
    <text evidence="3">The sequence shown here is derived from an EMBL/GenBank/DDBJ whole genome shotgun (WGS) entry which is preliminary data.</text>
</comment>
<feature type="non-terminal residue" evidence="3">
    <location>
        <position position="1"/>
    </location>
</feature>
<evidence type="ECO:0000313" key="3">
    <source>
        <dbReference type="EMBL" id="KAL0170584.1"/>
    </source>
</evidence>
<gene>
    <name evidence="3" type="ORF">M9458_035180</name>
</gene>
<reference evidence="3 4" key="1">
    <citation type="submission" date="2024-05" db="EMBL/GenBank/DDBJ databases">
        <title>Genome sequencing and assembly of Indian major carp, Cirrhinus mrigala (Hamilton, 1822).</title>
        <authorList>
            <person name="Mohindra V."/>
            <person name="Chowdhury L.M."/>
            <person name="Lal K."/>
            <person name="Jena J.K."/>
        </authorList>
    </citation>
    <scope>NUCLEOTIDE SEQUENCE [LARGE SCALE GENOMIC DNA]</scope>
    <source>
        <strain evidence="3">CM1030</strain>
        <tissue evidence="3">Blood</tissue>
    </source>
</reference>
<evidence type="ECO:0000313" key="4">
    <source>
        <dbReference type="Proteomes" id="UP001529510"/>
    </source>
</evidence>
<dbReference type="PROSITE" id="PS51984">
    <property type="entry name" value="CPB1"/>
    <property type="match status" value="1"/>
</dbReference>
<name>A0ABD0P928_CIRMR</name>
<feature type="domain" description="Cryptic POLO box 1 (CPB1)" evidence="2">
    <location>
        <begin position="39"/>
        <end position="63"/>
    </location>
</feature>
<proteinExistence type="predicted"/>
<sequence>EDGFGSGHVSESQGYSDAQFLGPPLSKGKANAEKKEKVCPKKSFPPLCAARLKPIRQKTKNAV</sequence>
<dbReference type="AlphaFoldDB" id="A0ABD0P928"/>
<dbReference type="InterPro" id="IPR033699">
    <property type="entry name" value="POLO_box_Plk4_1"/>
</dbReference>
<organism evidence="3 4">
    <name type="scientific">Cirrhinus mrigala</name>
    <name type="common">Mrigala</name>
    <dbReference type="NCBI Taxonomy" id="683832"/>
    <lineage>
        <taxon>Eukaryota</taxon>
        <taxon>Metazoa</taxon>
        <taxon>Chordata</taxon>
        <taxon>Craniata</taxon>
        <taxon>Vertebrata</taxon>
        <taxon>Euteleostomi</taxon>
        <taxon>Actinopterygii</taxon>
        <taxon>Neopterygii</taxon>
        <taxon>Teleostei</taxon>
        <taxon>Ostariophysi</taxon>
        <taxon>Cypriniformes</taxon>
        <taxon>Cyprinidae</taxon>
        <taxon>Labeoninae</taxon>
        <taxon>Labeonini</taxon>
        <taxon>Cirrhinus</taxon>
    </lineage>
</organism>
<dbReference type="Proteomes" id="UP001529510">
    <property type="component" value="Unassembled WGS sequence"/>
</dbReference>
<protein>
    <recommendedName>
        <fullName evidence="2">Cryptic POLO box 1 (CPB1) domain-containing protein</fullName>
    </recommendedName>
</protein>
<evidence type="ECO:0000256" key="1">
    <source>
        <dbReference type="SAM" id="MobiDB-lite"/>
    </source>
</evidence>
<feature type="region of interest" description="Disordered" evidence="1">
    <location>
        <begin position="1"/>
        <end position="39"/>
    </location>
</feature>
<evidence type="ECO:0000259" key="2">
    <source>
        <dbReference type="PROSITE" id="PS51984"/>
    </source>
</evidence>